<evidence type="ECO:0000313" key="1">
    <source>
        <dbReference type="EMBL" id="KAK8896680.1"/>
    </source>
</evidence>
<organism evidence="1 2">
    <name type="scientific">Tritrichomonas musculus</name>
    <dbReference type="NCBI Taxonomy" id="1915356"/>
    <lineage>
        <taxon>Eukaryota</taxon>
        <taxon>Metamonada</taxon>
        <taxon>Parabasalia</taxon>
        <taxon>Tritrichomonadida</taxon>
        <taxon>Tritrichomonadidae</taxon>
        <taxon>Tritrichomonas</taxon>
    </lineage>
</organism>
<gene>
    <name evidence="1" type="ORF">M9Y10_014594</name>
</gene>
<dbReference type="Pfam" id="PF11913">
    <property type="entry name" value="DUF3431"/>
    <property type="match status" value="1"/>
</dbReference>
<name>A0ABR2KZY6_9EUKA</name>
<dbReference type="EMBL" id="JAPFFF010000002">
    <property type="protein sequence ID" value="KAK8896680.1"/>
    <property type="molecule type" value="Genomic_DNA"/>
</dbReference>
<reference evidence="1 2" key="1">
    <citation type="submission" date="2024-04" db="EMBL/GenBank/DDBJ databases">
        <title>Tritrichomonas musculus Genome.</title>
        <authorList>
            <person name="Alves-Ferreira E."/>
            <person name="Grigg M."/>
            <person name="Lorenzi H."/>
            <person name="Galac M."/>
        </authorList>
    </citation>
    <scope>NUCLEOTIDE SEQUENCE [LARGE SCALE GENOMIC DNA]</scope>
    <source>
        <strain evidence="1 2">EAF2021</strain>
    </source>
</reference>
<evidence type="ECO:0000313" key="2">
    <source>
        <dbReference type="Proteomes" id="UP001470230"/>
    </source>
</evidence>
<keyword evidence="2" id="KW-1185">Reference proteome</keyword>
<dbReference type="InterPro" id="IPR021838">
    <property type="entry name" value="DUF3431"/>
</dbReference>
<sequence>MLFLINSTNLLYDYRMKFENIDKKFRLSQQKRYFSFCGKIDNYLIFQNCYLVLTYCNEEIPIAEVENVSKIYGITVEYAKCNKSASNIDACEAGIILRWIISNWENLNKGLISKVIFHHAHENSWHQTGLSKQLERLFTEHHYFCNQKYGEIYRHVIDHPIKNGSAFIRGTDFIQIMGNVTKGTSFSNFNRTNSLNTWRTGQGSAFFVDSSLILSDHSLSDYQIMLDNVHKTVIHLDDFFNKTKNKLSKSNKLVGETFERSWRVLFANKSYIDEVLPAFLGEIKLYHSNRRNCSDHF</sequence>
<dbReference type="Proteomes" id="UP001470230">
    <property type="component" value="Unassembled WGS sequence"/>
</dbReference>
<protein>
    <submittedName>
        <fullName evidence="1">Uncharacterized protein</fullName>
    </submittedName>
</protein>
<proteinExistence type="predicted"/>
<comment type="caution">
    <text evidence="1">The sequence shown here is derived from an EMBL/GenBank/DDBJ whole genome shotgun (WGS) entry which is preliminary data.</text>
</comment>
<accession>A0ABR2KZY6</accession>